<accession>A0AAN7P053</accession>
<keyword evidence="2" id="KW-1185">Reference proteome</keyword>
<comment type="caution">
    <text evidence="1">The sequence shown here is derived from an EMBL/GenBank/DDBJ whole genome shotgun (WGS) entry which is preliminary data.</text>
</comment>
<dbReference type="EMBL" id="JARPUR010000006">
    <property type="protein sequence ID" value="KAK4874152.1"/>
    <property type="molecule type" value="Genomic_DNA"/>
</dbReference>
<protein>
    <submittedName>
        <fullName evidence="1">Uncharacterized protein</fullName>
    </submittedName>
</protein>
<proteinExistence type="predicted"/>
<sequence>MDQVNEVHITVMVPEDIVNEANDAVFHLLPNKSKYRYLKEMTKFRSWMELRKVRVVTEEVMVAYFNGLIEKYSPSSLWSTYFMFRLTVFVYEQIDIRKFKTIFAILKSKSNEYQPKKAKTFDPKDVEQFMNEAPDEKYLLM</sequence>
<dbReference type="Proteomes" id="UP001353858">
    <property type="component" value="Unassembled WGS sequence"/>
</dbReference>
<name>A0AAN7P053_9COLE</name>
<reference evidence="2" key="1">
    <citation type="submission" date="2023-01" db="EMBL/GenBank/DDBJ databases">
        <title>Key to firefly adult light organ development and bioluminescence: homeobox transcription factors regulate luciferase expression and transportation to peroxisome.</title>
        <authorList>
            <person name="Fu X."/>
        </authorList>
    </citation>
    <scope>NUCLEOTIDE SEQUENCE [LARGE SCALE GENOMIC DNA]</scope>
</reference>
<organism evidence="1 2">
    <name type="scientific">Aquatica leii</name>
    <dbReference type="NCBI Taxonomy" id="1421715"/>
    <lineage>
        <taxon>Eukaryota</taxon>
        <taxon>Metazoa</taxon>
        <taxon>Ecdysozoa</taxon>
        <taxon>Arthropoda</taxon>
        <taxon>Hexapoda</taxon>
        <taxon>Insecta</taxon>
        <taxon>Pterygota</taxon>
        <taxon>Neoptera</taxon>
        <taxon>Endopterygota</taxon>
        <taxon>Coleoptera</taxon>
        <taxon>Polyphaga</taxon>
        <taxon>Elateriformia</taxon>
        <taxon>Elateroidea</taxon>
        <taxon>Lampyridae</taxon>
        <taxon>Luciolinae</taxon>
        <taxon>Aquatica</taxon>
    </lineage>
</organism>
<dbReference type="AlphaFoldDB" id="A0AAN7P053"/>
<evidence type="ECO:0000313" key="1">
    <source>
        <dbReference type="EMBL" id="KAK4874152.1"/>
    </source>
</evidence>
<evidence type="ECO:0000313" key="2">
    <source>
        <dbReference type="Proteomes" id="UP001353858"/>
    </source>
</evidence>
<gene>
    <name evidence="1" type="ORF">RN001_013512</name>
</gene>